<sequence length="361" mass="40236">MSEPAVAIITRTKDRPILLRRAIDSVLSQHYRDWVHVIVNDGGDPATVDALLAVHESAYEGRLIRVDNPQSLGMEAASNKGIAASASKYLVIHDDDDSWHPAFLERMTALLAESQPPVAGAICHTVLVREAIEEDTVSLVRQEDFNTDLQAVPLSQMAVRNMFPPISFLFERAALEAVGPYRDTLRVLGDWDFNLRFLRRYDIAVLPERLAFWHHREAAKTETYANSSMERGAVDHARFDVSIRNELLRRDLDAGKMDLGLLVNLAGASTPIVPGRLIEERAAPALRAALDEARAKAHVAEAEAAGLRPVIDRLTGELETVQAQLLELNQRIAMLHASTSWKITAPMRWGVRLIKRLMGKR</sequence>
<dbReference type="EMBL" id="LPXN01000143">
    <property type="protein sequence ID" value="KZD03502.1"/>
    <property type="molecule type" value="Genomic_DNA"/>
</dbReference>
<dbReference type="RefSeq" id="WP_067558942.1">
    <property type="nucleotide sequence ID" value="NZ_LPXN01000143.1"/>
</dbReference>
<evidence type="ECO:0000259" key="2">
    <source>
        <dbReference type="Pfam" id="PF00535"/>
    </source>
</evidence>
<dbReference type="InterPro" id="IPR001173">
    <property type="entry name" value="Glyco_trans_2-like"/>
</dbReference>
<accession>A0A154VQB5</accession>
<feature type="domain" description="Glycosyltransferase 2-like" evidence="2">
    <location>
        <begin position="9"/>
        <end position="116"/>
    </location>
</feature>
<dbReference type="PANTHER" id="PTHR22916">
    <property type="entry name" value="GLYCOSYLTRANSFERASE"/>
    <property type="match status" value="1"/>
</dbReference>
<evidence type="ECO:0000256" key="1">
    <source>
        <dbReference type="SAM" id="Coils"/>
    </source>
</evidence>
<dbReference type="Gene3D" id="3.90.550.10">
    <property type="entry name" value="Spore Coat Polysaccharide Biosynthesis Protein SpsA, Chain A"/>
    <property type="match status" value="1"/>
</dbReference>
<dbReference type="STRING" id="580166.AUP43_12825"/>
<dbReference type="SUPFAM" id="SSF53448">
    <property type="entry name" value="Nucleotide-diphospho-sugar transferases"/>
    <property type="match status" value="1"/>
</dbReference>
<reference evidence="3 4" key="1">
    <citation type="submission" date="2015-12" db="EMBL/GenBank/DDBJ databases">
        <title>Genome sequence of Oceanibaculum pacificum MCCC 1A02656.</title>
        <authorList>
            <person name="Lu L."/>
            <person name="Lai Q."/>
            <person name="Shao Z."/>
            <person name="Qian P."/>
        </authorList>
    </citation>
    <scope>NUCLEOTIDE SEQUENCE [LARGE SCALE GENOMIC DNA]</scope>
    <source>
        <strain evidence="3 4">MCCC 1A02656</strain>
    </source>
</reference>
<proteinExistence type="predicted"/>
<dbReference type="OrthoDB" id="6383742at2"/>
<dbReference type="AlphaFoldDB" id="A0A154VQB5"/>
<organism evidence="3 4">
    <name type="scientific">Oceanibaculum pacificum</name>
    <dbReference type="NCBI Taxonomy" id="580166"/>
    <lineage>
        <taxon>Bacteria</taxon>
        <taxon>Pseudomonadati</taxon>
        <taxon>Pseudomonadota</taxon>
        <taxon>Alphaproteobacteria</taxon>
        <taxon>Rhodospirillales</taxon>
        <taxon>Oceanibaculaceae</taxon>
        <taxon>Oceanibaculum</taxon>
    </lineage>
</organism>
<keyword evidence="3" id="KW-0808">Transferase</keyword>
<dbReference type="InterPro" id="IPR029044">
    <property type="entry name" value="Nucleotide-diphossugar_trans"/>
</dbReference>
<protein>
    <submittedName>
        <fullName evidence="3">Glycosyl transferase family 2</fullName>
    </submittedName>
</protein>
<name>A0A154VQB5_9PROT</name>
<dbReference type="PANTHER" id="PTHR22916:SF3">
    <property type="entry name" value="UDP-GLCNAC:BETAGAL BETA-1,3-N-ACETYLGLUCOSAMINYLTRANSFERASE-LIKE PROTEIN 1"/>
    <property type="match status" value="1"/>
</dbReference>
<evidence type="ECO:0000313" key="4">
    <source>
        <dbReference type="Proteomes" id="UP000076400"/>
    </source>
</evidence>
<evidence type="ECO:0000313" key="3">
    <source>
        <dbReference type="EMBL" id="KZD03502.1"/>
    </source>
</evidence>
<feature type="coiled-coil region" evidence="1">
    <location>
        <begin position="283"/>
        <end position="338"/>
    </location>
</feature>
<comment type="caution">
    <text evidence="3">The sequence shown here is derived from an EMBL/GenBank/DDBJ whole genome shotgun (WGS) entry which is preliminary data.</text>
</comment>
<keyword evidence="1" id="KW-0175">Coiled coil</keyword>
<keyword evidence="4" id="KW-1185">Reference proteome</keyword>
<dbReference type="Proteomes" id="UP000076400">
    <property type="component" value="Unassembled WGS sequence"/>
</dbReference>
<dbReference type="GO" id="GO:0016758">
    <property type="term" value="F:hexosyltransferase activity"/>
    <property type="evidence" value="ECO:0007669"/>
    <property type="project" value="UniProtKB-ARBA"/>
</dbReference>
<dbReference type="Pfam" id="PF00535">
    <property type="entry name" value="Glycos_transf_2"/>
    <property type="match status" value="1"/>
</dbReference>
<gene>
    <name evidence="3" type="ORF">AUP43_12825</name>
</gene>